<dbReference type="EMBL" id="AJ630128">
    <property type="protein sequence ID" value="CAF34130.1"/>
    <property type="molecule type" value="Genomic_DNA"/>
</dbReference>
<keyword evidence="3" id="KW-1185">Reference proteome</keyword>
<dbReference type="EMBL" id="LN828717">
    <property type="protein sequence ID" value="CFW42180.1"/>
    <property type="molecule type" value="Genomic_DNA"/>
</dbReference>
<gene>
    <name evidence="2" type="ORF">S-PM2d066</name>
    <name evidence="1" type="ORF">S-PM2p066</name>
</gene>
<accession>Q5GQV4</accession>
<evidence type="ECO:0000313" key="4">
    <source>
        <dbReference type="Proteomes" id="UP000246186"/>
    </source>
</evidence>
<sequence length="81" mass="8817">MGAIETPYVPLIRLSHVVADVTFLHAIPPRCIGFVVTNGGNIQAEIITLCHAIVEPHVIIVTLNNLAVEVVLSHELINQQM</sequence>
<dbReference type="Proteomes" id="UP000000994">
    <property type="component" value="Segment"/>
</dbReference>
<organism evidence="1 3">
    <name type="scientific">Synechococcus phage S-PM2</name>
    <dbReference type="NCBI Taxonomy" id="238854"/>
    <lineage>
        <taxon>Viruses</taxon>
        <taxon>Duplodnaviria</taxon>
        <taxon>Heunggongvirae</taxon>
        <taxon>Uroviricota</taxon>
        <taxon>Caudoviricetes</taxon>
        <taxon>Pantevenvirales</taxon>
        <taxon>Kyanoviridae</taxon>
        <taxon>Nodensvirus</taxon>
        <taxon>Nodensvirus spm2</taxon>
    </lineage>
</organism>
<reference evidence="2 4" key="3">
    <citation type="journal article" date="2015" name="PLoS ONE">
        <title>Spontaneous Deletion of an "ORFanage" Region Facilitates Host Adaptation in a "Photosynthetic" Cyanophage.</title>
        <authorList>
            <person name="Puxty R.J."/>
            <person name="Perez-Sepulveda B."/>
            <person name="Rihtman B."/>
            <person name="Evans D.J."/>
            <person name="Millard A.D."/>
            <person name="Scanlan D.J."/>
        </authorList>
    </citation>
    <scope>NUCLEOTIDE SEQUENCE [LARGE SCALE GENOMIC DNA]</scope>
</reference>
<organismHost>
    <name type="scientific">Synechococcus</name>
    <dbReference type="NCBI Taxonomy" id="1129"/>
</organismHost>
<dbReference type="KEGG" id="vg:3260353"/>
<protein>
    <submittedName>
        <fullName evidence="1">Hypothetical-Protein / belonging to T4-LIKE GC: 808</fullName>
    </submittedName>
</protein>
<name>Q5GQV4_BPSYP</name>
<reference evidence="1 3" key="2">
    <citation type="journal article" date="2005" name="J. Bacteriol.">
        <title>The genome of S-PM2, a 'photosynthetic' T4-type bacteriophage that infects marine Synechococcus strains.</title>
        <authorList>
            <person name="Mann N.H."/>
            <person name="Clokie M.R."/>
            <person name="Millard A."/>
            <person name="Cook A."/>
            <person name="Wilson W.H."/>
            <person name="Wheatley P.J."/>
            <person name="Letarov A."/>
            <person name="Krisch H.M."/>
        </authorList>
    </citation>
    <scope>NUCLEOTIDE SEQUENCE</scope>
</reference>
<reference evidence="2" key="4">
    <citation type="submission" date="2015-02" db="EMBL/GenBank/DDBJ databases">
        <authorList>
            <person name="Chooi Y.-H."/>
        </authorList>
    </citation>
    <scope>NUCLEOTIDE SEQUENCE</scope>
</reference>
<proteinExistence type="predicted"/>
<dbReference type="RefSeq" id="YP_195100.1">
    <property type="nucleotide sequence ID" value="NC_006820.1"/>
</dbReference>
<evidence type="ECO:0000313" key="2">
    <source>
        <dbReference type="EMBL" id="CFW42180.1"/>
    </source>
</evidence>
<reference evidence="1 3" key="1">
    <citation type="journal article" date="2004" name="Proc. Natl. Acad. Sci. U.S.A.">
        <title>Genetic organization of the psbAD region in phages infecting marine Synechococcus strains.</title>
        <authorList>
            <person name="Millard A."/>
            <person name="Clokie M.R."/>
            <person name="Shub D.A."/>
            <person name="Mann N.H."/>
        </authorList>
    </citation>
    <scope>NUCLEOTIDE SEQUENCE [LARGE SCALE GENOMIC DNA]</scope>
</reference>
<dbReference type="Proteomes" id="UP000246186">
    <property type="component" value="Genome"/>
</dbReference>
<evidence type="ECO:0000313" key="1">
    <source>
        <dbReference type="EMBL" id="CAF34130.1"/>
    </source>
</evidence>
<evidence type="ECO:0000313" key="3">
    <source>
        <dbReference type="Proteomes" id="UP000000994"/>
    </source>
</evidence>